<dbReference type="CDD" id="cd02440">
    <property type="entry name" value="AdoMet_MTases"/>
    <property type="match status" value="1"/>
</dbReference>
<reference evidence="7 8" key="1">
    <citation type="journal article" date="2009" name="Genome Biol.">
        <title>Community-wide analysis of microbial genome sequence signatures.</title>
        <authorList>
            <person name="Dick G.J."/>
            <person name="Andersson A.F."/>
            <person name="Baker B.J."/>
            <person name="Simmons S.L."/>
            <person name="Thomas B.C."/>
            <person name="Yelton A.P."/>
            <person name="Banfield J.F."/>
        </authorList>
    </citation>
    <scope>NUCLEOTIDE SEQUENCE [LARGE SCALE GENOMIC DNA]</scope>
    <source>
        <strain evidence="7">ARMAN-2</strain>
    </source>
</reference>
<dbReference type="InterPro" id="IPR056744">
    <property type="entry name" value="TRM5/TYW2-like_N"/>
</dbReference>
<dbReference type="GO" id="GO:0005737">
    <property type="term" value="C:cytoplasm"/>
    <property type="evidence" value="ECO:0007669"/>
    <property type="project" value="TreeGrafter"/>
</dbReference>
<accession>C7DH83</accession>
<keyword evidence="1" id="KW-0963">Cytoplasm</keyword>
<feature type="domain" description="SAM-dependent methyltransferase TRM5/TYW2-type" evidence="6">
    <location>
        <begin position="96"/>
        <end position="349"/>
    </location>
</feature>
<keyword evidence="5" id="KW-0819">tRNA processing</keyword>
<dbReference type="Pfam" id="PF02475">
    <property type="entry name" value="TRM5-TYW2_MTfase"/>
    <property type="match status" value="1"/>
</dbReference>
<dbReference type="GO" id="GO:0008175">
    <property type="term" value="F:tRNA methyltransferase activity"/>
    <property type="evidence" value="ECO:0007669"/>
    <property type="project" value="TreeGrafter"/>
</dbReference>
<evidence type="ECO:0000259" key="6">
    <source>
        <dbReference type="PROSITE" id="PS51684"/>
    </source>
</evidence>
<proteinExistence type="predicted"/>
<protein>
    <recommendedName>
        <fullName evidence="6">SAM-dependent methyltransferase TRM5/TYW2-type domain-containing protein</fullName>
    </recommendedName>
</protein>
<dbReference type="EMBL" id="GG697240">
    <property type="protein sequence ID" value="EET89985.1"/>
    <property type="molecule type" value="Genomic_DNA"/>
</dbReference>
<organism evidence="7 8">
    <name type="scientific">Candidatus Micrarchaeum acidiphilum ARMAN-2</name>
    <dbReference type="NCBI Taxonomy" id="425595"/>
    <lineage>
        <taxon>Archaea</taxon>
        <taxon>Candidatus Micrarchaeota</taxon>
        <taxon>Candidatus Micrarchaeia</taxon>
        <taxon>Candidatus Micrarchaeales</taxon>
        <taxon>Candidatus Micrarchaeaceae</taxon>
        <taxon>Candidatus Micrarchaeum</taxon>
    </lineage>
</organism>
<evidence type="ECO:0000313" key="7">
    <source>
        <dbReference type="EMBL" id="EET89985.1"/>
    </source>
</evidence>
<keyword evidence="3" id="KW-0808">Transferase</keyword>
<dbReference type="InterPro" id="IPR030382">
    <property type="entry name" value="MeTrfase_TRM5/TYW2"/>
</dbReference>
<dbReference type="InterPro" id="IPR056743">
    <property type="entry name" value="TRM5-TYW2-like_MTfase"/>
</dbReference>
<dbReference type="PROSITE" id="PS51684">
    <property type="entry name" value="SAM_MT_TRM5_TYW2"/>
    <property type="match status" value="1"/>
</dbReference>
<evidence type="ECO:0000256" key="2">
    <source>
        <dbReference type="ARBA" id="ARBA00022603"/>
    </source>
</evidence>
<dbReference type="Pfam" id="PF25133">
    <property type="entry name" value="TYW2_N_2"/>
    <property type="match status" value="1"/>
</dbReference>
<evidence type="ECO:0000256" key="3">
    <source>
        <dbReference type="ARBA" id="ARBA00022679"/>
    </source>
</evidence>
<keyword evidence="8" id="KW-1185">Reference proteome</keyword>
<name>C7DH83_MICA2</name>
<dbReference type="Gene3D" id="3.30.300.110">
    <property type="entry name" value="Met-10+ protein-like domains"/>
    <property type="match status" value="1"/>
</dbReference>
<dbReference type="Proteomes" id="UP000332487">
    <property type="component" value="Unassembled WGS sequence"/>
</dbReference>
<dbReference type="GO" id="GO:0002939">
    <property type="term" value="P:tRNA N1-guanine methylation"/>
    <property type="evidence" value="ECO:0007669"/>
    <property type="project" value="TreeGrafter"/>
</dbReference>
<reference evidence="7 8" key="2">
    <citation type="journal article" date="2010" name="Proc. Natl. Acad. Sci. U.S.A.">
        <title>Enigmatic, ultrasmall, uncultivated Archaea.</title>
        <authorList>
            <person name="Baker B.J."/>
            <person name="Comolli L.R."/>
            <person name="Dick G.J."/>
            <person name="Hauser L.J."/>
            <person name="Hyatt D."/>
            <person name="Dill B.D."/>
            <person name="Land M.L."/>
            <person name="Verberkmoes N.C."/>
            <person name="Hettich R.L."/>
            <person name="Banfield J.F."/>
        </authorList>
    </citation>
    <scope>NUCLEOTIDE SEQUENCE [LARGE SCALE GENOMIC DNA]</scope>
    <source>
        <strain evidence="7">ARMAN-2</strain>
    </source>
</reference>
<dbReference type="InterPro" id="IPR040601">
    <property type="entry name" value="Trm5a/b_N"/>
</dbReference>
<dbReference type="Pfam" id="PF18093">
    <property type="entry name" value="Trm5_N"/>
    <property type="match status" value="1"/>
</dbReference>
<dbReference type="SUPFAM" id="SSF53335">
    <property type="entry name" value="S-adenosyl-L-methionine-dependent methyltransferases"/>
    <property type="match status" value="1"/>
</dbReference>
<dbReference type="AlphaFoldDB" id="C7DH83"/>
<sequence>MQEYIKVRRTDAERLRVALLDIGALSRGVRILHDDSYVYIPVNNIDRQNIKKLGGDFDFEVTRRGDAIERKVQQSYAERLSSVLPKKDIDEIAGGYEALGNIAIIEIPERLYKSPKGKKIGEAIIESSRTIRTVLAKAGPVSGRFRTRKFAFVAGKRTYVASYRENGCTFRFDVRKVFFSSKLSFERKRIAKAAGDHENIAVPFAGVGPFAIEIAKAHPTSRIVAIELNKHAYGYMLENIGINKVGNVAPVLGDFADFAEKNAAWADRVVMPMPKAGLEFVVAALHIAKQKANFHLYTFCEAEGGTDKVFGEIERIAADHGRRAGLVSARRVRNYSSSEIEVAIDFKTW</sequence>
<evidence type="ECO:0000256" key="5">
    <source>
        <dbReference type="ARBA" id="ARBA00022694"/>
    </source>
</evidence>
<dbReference type="PANTHER" id="PTHR23245:SF36">
    <property type="entry name" value="TRNA (GUANINE(37)-N1)-METHYLTRANSFERASE"/>
    <property type="match status" value="1"/>
</dbReference>
<dbReference type="InterPro" id="IPR029063">
    <property type="entry name" value="SAM-dependent_MTases_sf"/>
</dbReference>
<keyword evidence="2" id="KW-0489">Methyltransferase</keyword>
<dbReference type="Gene3D" id="3.40.50.150">
    <property type="entry name" value="Vaccinia Virus protein VP39"/>
    <property type="match status" value="1"/>
</dbReference>
<dbReference type="Gene3D" id="3.30.70.2580">
    <property type="match status" value="1"/>
</dbReference>
<evidence type="ECO:0000256" key="1">
    <source>
        <dbReference type="ARBA" id="ARBA00022490"/>
    </source>
</evidence>
<evidence type="ECO:0000256" key="4">
    <source>
        <dbReference type="ARBA" id="ARBA00022691"/>
    </source>
</evidence>
<dbReference type="PANTHER" id="PTHR23245">
    <property type="entry name" value="TRNA METHYLTRANSFERASE"/>
    <property type="match status" value="1"/>
</dbReference>
<keyword evidence="4" id="KW-0949">S-adenosyl-L-methionine</keyword>
<gene>
    <name evidence="7" type="ORF">UNLARM2_0429</name>
</gene>
<evidence type="ECO:0000313" key="8">
    <source>
        <dbReference type="Proteomes" id="UP000332487"/>
    </source>
</evidence>